<feature type="domain" description="DNA/RNA non-specific endonuclease/pyrophosphatase/phosphodiesterase" evidence="4">
    <location>
        <begin position="66"/>
        <end position="292"/>
    </location>
</feature>
<dbReference type="InterPro" id="IPR001604">
    <property type="entry name" value="Endo_G_ENPP1-like_dom"/>
</dbReference>
<keyword evidence="2" id="KW-0732">Signal</keyword>
<evidence type="ECO:0000256" key="2">
    <source>
        <dbReference type="SAM" id="SignalP"/>
    </source>
</evidence>
<dbReference type="InterPro" id="IPR020821">
    <property type="entry name" value="ENPP1-3/EXOG-like_nuc-like"/>
</dbReference>
<protein>
    <recommendedName>
        <fullName evidence="7">DNA/RNA non-specific endonuclease domain-containing protein</fullName>
    </recommendedName>
</protein>
<dbReference type="InterPro" id="IPR044925">
    <property type="entry name" value="His-Me_finger_sf"/>
</dbReference>
<evidence type="ECO:0000256" key="1">
    <source>
        <dbReference type="SAM" id="MobiDB-lite"/>
    </source>
</evidence>
<proteinExistence type="predicted"/>
<gene>
    <name evidence="5" type="ORF">MCOR_41609</name>
</gene>
<dbReference type="SUPFAM" id="SSF54060">
    <property type="entry name" value="His-Me finger endonucleases"/>
    <property type="match status" value="1"/>
</dbReference>
<evidence type="ECO:0000259" key="3">
    <source>
        <dbReference type="SMART" id="SM00477"/>
    </source>
</evidence>
<dbReference type="EMBL" id="CACVKT020007517">
    <property type="protein sequence ID" value="CAC5408192.1"/>
    <property type="molecule type" value="Genomic_DNA"/>
</dbReference>
<reference evidence="5 6" key="1">
    <citation type="submission" date="2020-06" db="EMBL/GenBank/DDBJ databases">
        <authorList>
            <person name="Li R."/>
            <person name="Bekaert M."/>
        </authorList>
    </citation>
    <scope>NUCLEOTIDE SEQUENCE [LARGE SCALE GENOMIC DNA]</scope>
    <source>
        <strain evidence="6">wild</strain>
    </source>
</reference>
<dbReference type="GO" id="GO:0016787">
    <property type="term" value="F:hydrolase activity"/>
    <property type="evidence" value="ECO:0007669"/>
    <property type="project" value="InterPro"/>
</dbReference>
<evidence type="ECO:0000259" key="4">
    <source>
        <dbReference type="SMART" id="SM00892"/>
    </source>
</evidence>
<organism evidence="5 6">
    <name type="scientific">Mytilus coruscus</name>
    <name type="common">Sea mussel</name>
    <dbReference type="NCBI Taxonomy" id="42192"/>
    <lineage>
        <taxon>Eukaryota</taxon>
        <taxon>Metazoa</taxon>
        <taxon>Spiralia</taxon>
        <taxon>Lophotrochozoa</taxon>
        <taxon>Mollusca</taxon>
        <taxon>Bivalvia</taxon>
        <taxon>Autobranchia</taxon>
        <taxon>Pteriomorphia</taxon>
        <taxon>Mytilida</taxon>
        <taxon>Mytiloidea</taxon>
        <taxon>Mytilidae</taxon>
        <taxon>Mytilinae</taxon>
        <taxon>Mytilus</taxon>
    </lineage>
</organism>
<dbReference type="SMART" id="SM00892">
    <property type="entry name" value="Endonuclease_NS"/>
    <property type="match status" value="1"/>
</dbReference>
<dbReference type="PANTHER" id="PTHR21472:SF26">
    <property type="entry name" value="ENDONUCLEASE DOMAIN CONTAINING 1"/>
    <property type="match status" value="1"/>
</dbReference>
<evidence type="ECO:0008006" key="7">
    <source>
        <dbReference type="Google" id="ProtNLM"/>
    </source>
</evidence>
<dbReference type="InterPro" id="IPR039015">
    <property type="entry name" value="ENDOD1"/>
</dbReference>
<accession>A0A6J8DKU0</accession>
<evidence type="ECO:0000313" key="5">
    <source>
        <dbReference type="EMBL" id="CAC5408192.1"/>
    </source>
</evidence>
<dbReference type="Proteomes" id="UP000507470">
    <property type="component" value="Unassembled WGS sequence"/>
</dbReference>
<dbReference type="GO" id="GO:0003676">
    <property type="term" value="F:nucleic acid binding"/>
    <property type="evidence" value="ECO:0007669"/>
    <property type="project" value="InterPro"/>
</dbReference>
<dbReference type="PANTHER" id="PTHR21472">
    <property type="entry name" value="ENDONUCLEASE DOMAIN-CONTAINING 1 PROTEIN ENDOD1"/>
    <property type="match status" value="1"/>
</dbReference>
<keyword evidence="6" id="KW-1185">Reference proteome</keyword>
<dbReference type="InterPro" id="IPR044929">
    <property type="entry name" value="DNA/RNA_non-sp_Endonuclease_sf"/>
</dbReference>
<dbReference type="Gene3D" id="3.40.570.10">
    <property type="entry name" value="Extracellular Endonuclease, subunit A"/>
    <property type="match status" value="1"/>
</dbReference>
<evidence type="ECO:0000313" key="6">
    <source>
        <dbReference type="Proteomes" id="UP000507470"/>
    </source>
</evidence>
<dbReference type="GO" id="GO:0046872">
    <property type="term" value="F:metal ion binding"/>
    <property type="evidence" value="ECO:0007669"/>
    <property type="project" value="InterPro"/>
</dbReference>
<dbReference type="OrthoDB" id="69221at2759"/>
<feature type="chain" id="PRO_5026725448" description="DNA/RNA non-specific endonuclease domain-containing protein" evidence="2">
    <location>
        <begin position="18"/>
        <end position="303"/>
    </location>
</feature>
<feature type="domain" description="ENPP1-3/EXOG-like endonuclease/phosphodiesterase" evidence="3">
    <location>
        <begin position="67"/>
        <end position="267"/>
    </location>
</feature>
<dbReference type="Pfam" id="PF01223">
    <property type="entry name" value="Endonuclease_NS"/>
    <property type="match status" value="1"/>
</dbReference>
<sequence>MGCITVSLLLYTLIVFSKEVQVTISDLVDPESNDECLREFFYKGVPPIYMNTGGESDKFICQKYKGKKYFFTRYSTRHKIPIYSAYKIEFDNKIISNKRPSWRIEKQLNSNQTKNKDYLNSGFQKGHLNPKYHNQNISENRIKATFTLTNAVPMTGEANNEWFQVAEKPLFYKMRIYCSFPDATRYIIVGVIPAFTKNERNINIPNYIWSAAYCDTNSSKIDNWSFGYLMDTHTTFHAKGAITGLQQKLTDLTGSRVEIFNTTNSNQEDSPFDLQKRPRKPIINVCPKPKRKRHRPELVNNCK</sequence>
<dbReference type="SMART" id="SM00477">
    <property type="entry name" value="NUC"/>
    <property type="match status" value="1"/>
</dbReference>
<dbReference type="AlphaFoldDB" id="A0A6J8DKU0"/>
<feature type="signal peptide" evidence="2">
    <location>
        <begin position="1"/>
        <end position="17"/>
    </location>
</feature>
<name>A0A6J8DKU0_MYTCO</name>
<feature type="region of interest" description="Disordered" evidence="1">
    <location>
        <begin position="283"/>
        <end position="303"/>
    </location>
</feature>